<protein>
    <recommendedName>
        <fullName evidence="6">Thiol peroxidase</fullName>
        <shortName evidence="6">Tpx</shortName>
        <ecNumber evidence="6">1.11.1.24</ecNumber>
    </recommendedName>
    <alternativeName>
        <fullName evidence="6">Peroxiredoxin tpx</fullName>
        <shortName evidence="6">Prx</shortName>
    </alternativeName>
    <alternativeName>
        <fullName evidence="6">Thioredoxin peroxidase</fullName>
    </alternativeName>
    <alternativeName>
        <fullName evidence="6">Thioredoxin-dependent peroxiredoxin</fullName>
    </alternativeName>
</protein>
<name>A0ABV9QL14_9FIRM</name>
<organism evidence="8 9">
    <name type="scientific">Filifactor villosus</name>
    <dbReference type="NCBI Taxonomy" id="29374"/>
    <lineage>
        <taxon>Bacteria</taxon>
        <taxon>Bacillati</taxon>
        <taxon>Bacillota</taxon>
        <taxon>Clostridia</taxon>
        <taxon>Peptostreptococcales</taxon>
        <taxon>Filifactoraceae</taxon>
        <taxon>Filifactor</taxon>
    </lineage>
</organism>
<dbReference type="PANTHER" id="PTHR43110:SF1">
    <property type="entry name" value="THIOL PEROXIDASE"/>
    <property type="match status" value="1"/>
</dbReference>
<dbReference type="Pfam" id="PF08534">
    <property type="entry name" value="Redoxin"/>
    <property type="match status" value="1"/>
</dbReference>
<gene>
    <name evidence="6 8" type="primary">tpx</name>
    <name evidence="8" type="ORF">ACFO4R_07365</name>
</gene>
<dbReference type="PANTHER" id="PTHR43110">
    <property type="entry name" value="THIOL PEROXIDASE"/>
    <property type="match status" value="1"/>
</dbReference>
<dbReference type="InterPro" id="IPR018219">
    <property type="entry name" value="Tpx_CS"/>
</dbReference>
<dbReference type="HAMAP" id="MF_00269">
    <property type="entry name" value="Tpx"/>
    <property type="match status" value="1"/>
</dbReference>
<dbReference type="EMBL" id="JBHSHL010000025">
    <property type="protein sequence ID" value="MFC4804898.1"/>
    <property type="molecule type" value="Genomic_DNA"/>
</dbReference>
<dbReference type="EC" id="1.11.1.24" evidence="6"/>
<keyword evidence="3 6" id="KW-0560">Oxidoreductase</keyword>
<dbReference type="Proteomes" id="UP001595916">
    <property type="component" value="Unassembled WGS sequence"/>
</dbReference>
<dbReference type="PROSITE" id="PS01265">
    <property type="entry name" value="TPX"/>
    <property type="match status" value="1"/>
</dbReference>
<evidence type="ECO:0000256" key="6">
    <source>
        <dbReference type="HAMAP-Rule" id="MF_00269"/>
    </source>
</evidence>
<keyword evidence="2 6" id="KW-0049">Antioxidant</keyword>
<feature type="domain" description="Thioredoxin" evidence="7">
    <location>
        <begin position="17"/>
        <end position="161"/>
    </location>
</feature>
<keyword evidence="9" id="KW-1185">Reference proteome</keyword>
<dbReference type="PROSITE" id="PS51352">
    <property type="entry name" value="THIOREDOXIN_2"/>
    <property type="match status" value="1"/>
</dbReference>
<comment type="catalytic activity">
    <reaction evidence="6">
        <text>a hydroperoxide + [thioredoxin]-dithiol = an alcohol + [thioredoxin]-disulfide + H2O</text>
        <dbReference type="Rhea" id="RHEA:62620"/>
        <dbReference type="Rhea" id="RHEA-COMP:10698"/>
        <dbReference type="Rhea" id="RHEA-COMP:10700"/>
        <dbReference type="ChEBI" id="CHEBI:15377"/>
        <dbReference type="ChEBI" id="CHEBI:29950"/>
        <dbReference type="ChEBI" id="CHEBI:30879"/>
        <dbReference type="ChEBI" id="CHEBI:35924"/>
        <dbReference type="ChEBI" id="CHEBI:50058"/>
        <dbReference type="EC" id="1.11.1.24"/>
    </reaction>
</comment>
<comment type="caution">
    <text evidence="8">The sequence shown here is derived from an EMBL/GenBank/DDBJ whole genome shotgun (WGS) entry which is preliminary data.</text>
</comment>
<proteinExistence type="inferred from homology"/>
<dbReference type="InterPro" id="IPR050455">
    <property type="entry name" value="Tpx_Peroxidase_subfamily"/>
</dbReference>
<keyword evidence="5 6" id="KW-0676">Redox-active center</keyword>
<reference evidence="9" key="1">
    <citation type="journal article" date="2019" name="Int. J. Syst. Evol. Microbiol.">
        <title>The Global Catalogue of Microorganisms (GCM) 10K type strain sequencing project: providing services to taxonomists for standard genome sequencing and annotation.</title>
        <authorList>
            <consortium name="The Broad Institute Genomics Platform"/>
            <consortium name="The Broad Institute Genome Sequencing Center for Infectious Disease"/>
            <person name="Wu L."/>
            <person name="Ma J."/>
        </authorList>
    </citation>
    <scope>NUCLEOTIDE SEQUENCE [LARGE SCALE GENOMIC DNA]</scope>
    <source>
        <strain evidence="9">CCUG 46385</strain>
    </source>
</reference>
<evidence type="ECO:0000256" key="1">
    <source>
        <dbReference type="ARBA" id="ARBA00022559"/>
    </source>
</evidence>
<dbReference type="NCBIfam" id="NF001808">
    <property type="entry name" value="PRK00522.1"/>
    <property type="match status" value="1"/>
</dbReference>
<dbReference type="SUPFAM" id="SSF52833">
    <property type="entry name" value="Thioredoxin-like"/>
    <property type="match status" value="1"/>
</dbReference>
<evidence type="ECO:0000259" key="7">
    <source>
        <dbReference type="PROSITE" id="PS51352"/>
    </source>
</evidence>
<dbReference type="InterPro" id="IPR002065">
    <property type="entry name" value="TPX"/>
</dbReference>
<accession>A0ABV9QL14</accession>
<dbReference type="InterPro" id="IPR013740">
    <property type="entry name" value="Redoxin"/>
</dbReference>
<keyword evidence="4 6" id="KW-1015">Disulfide bond</keyword>
<evidence type="ECO:0000256" key="4">
    <source>
        <dbReference type="ARBA" id="ARBA00023157"/>
    </source>
</evidence>
<sequence length="161" mass="18074">MQVTFQGNPLTLEGTQVKVGDKAPDFTVLKNDLSPLSLKDMPGKKIISAVPSLDTGVCDLETRRFNEEAEKLNDVTVYTISMDLPFAQARWCGNNGIKNVITASDFKDREFSQAYGCYIKELGLLTRAVFGLDENNKIIYVEYCDEVTDEPNYDAVLDLYR</sequence>
<feature type="active site" description="Cysteine sulfenic acid (-SOH) intermediate" evidence="6">
    <location>
        <position position="58"/>
    </location>
</feature>
<dbReference type="RefSeq" id="WP_379788427.1">
    <property type="nucleotide sequence ID" value="NZ_JBHSHL010000025.1"/>
</dbReference>
<dbReference type="InterPro" id="IPR036249">
    <property type="entry name" value="Thioredoxin-like_sf"/>
</dbReference>
<dbReference type="GO" id="GO:0004601">
    <property type="term" value="F:peroxidase activity"/>
    <property type="evidence" value="ECO:0007669"/>
    <property type="project" value="UniProtKB-KW"/>
</dbReference>
<evidence type="ECO:0000313" key="8">
    <source>
        <dbReference type="EMBL" id="MFC4804898.1"/>
    </source>
</evidence>
<dbReference type="Gene3D" id="3.40.30.10">
    <property type="entry name" value="Glutaredoxin"/>
    <property type="match status" value="1"/>
</dbReference>
<comment type="miscellaneous">
    <text evidence="6">The active site is a conserved redox-active cysteine residue, the peroxidatic cysteine (C(P)), which makes the nucleophilic attack on the peroxide substrate. The peroxide oxidizes the C(P)-SH to cysteine sulfenic acid (C(P)-SOH), which then reacts with another cysteine residue, the resolving cysteine (C(R)), to form a disulfide bridge. The disulfide is subsequently reduced by an appropriate electron donor to complete the catalytic cycle. In this atypical 2-Cys peroxiredoxin, C(R) is present in the same subunit to form an intramolecular disulfide. The disulfide is subsequently reduced by thioredoxin.</text>
</comment>
<evidence type="ECO:0000256" key="2">
    <source>
        <dbReference type="ARBA" id="ARBA00022862"/>
    </source>
</evidence>
<evidence type="ECO:0000256" key="3">
    <source>
        <dbReference type="ARBA" id="ARBA00023002"/>
    </source>
</evidence>
<comment type="subunit">
    <text evidence="6">Homodimer.</text>
</comment>
<comment type="function">
    <text evidence="6">Thiol-specific peroxidase that catalyzes the reduction of hydrogen peroxide and organic hydroperoxides to water and alcohols, respectively. Plays a role in cell protection against oxidative stress by detoxifying peroxides.</text>
</comment>
<dbReference type="CDD" id="cd03014">
    <property type="entry name" value="PRX_Atyp2cys"/>
    <property type="match status" value="1"/>
</dbReference>
<evidence type="ECO:0000313" key="9">
    <source>
        <dbReference type="Proteomes" id="UP001595916"/>
    </source>
</evidence>
<evidence type="ECO:0000256" key="5">
    <source>
        <dbReference type="ARBA" id="ARBA00023284"/>
    </source>
</evidence>
<keyword evidence="1 6" id="KW-0575">Peroxidase</keyword>
<dbReference type="InterPro" id="IPR013766">
    <property type="entry name" value="Thioredoxin_domain"/>
</dbReference>
<feature type="disulfide bond" description="Redox-active" evidence="6">
    <location>
        <begin position="58"/>
        <end position="92"/>
    </location>
</feature>
<comment type="similarity">
    <text evidence="6">Belongs to the peroxiredoxin family. Tpx subfamily.</text>
</comment>